<evidence type="ECO:0000256" key="3">
    <source>
        <dbReference type="ARBA" id="ARBA00022723"/>
    </source>
</evidence>
<feature type="domain" description="PIN" evidence="7">
    <location>
        <begin position="7"/>
        <end position="125"/>
    </location>
</feature>
<protein>
    <recommendedName>
        <fullName evidence="6">Ribonuclease VapC</fullName>
        <shortName evidence="6">RNase VapC</shortName>
        <ecNumber evidence="6">3.1.-.-</ecNumber>
    </recommendedName>
    <alternativeName>
        <fullName evidence="6">Toxin VapC</fullName>
    </alternativeName>
</protein>
<dbReference type="Pfam" id="PF01850">
    <property type="entry name" value="PIN"/>
    <property type="match status" value="1"/>
</dbReference>
<dbReference type="SUPFAM" id="SSF88723">
    <property type="entry name" value="PIN domain-like"/>
    <property type="match status" value="1"/>
</dbReference>
<accession>A0ABN2WJK2</accession>
<dbReference type="Proteomes" id="UP001500984">
    <property type="component" value="Unassembled WGS sequence"/>
</dbReference>
<comment type="cofactor">
    <cofactor evidence="6">
        <name>Mg(2+)</name>
        <dbReference type="ChEBI" id="CHEBI:18420"/>
    </cofactor>
</comment>
<keyword evidence="9" id="KW-1185">Reference proteome</keyword>
<name>A0ABN2WJK2_9MICO</name>
<reference evidence="8 9" key="1">
    <citation type="journal article" date="2019" name="Int. J. Syst. Evol. Microbiol.">
        <title>The Global Catalogue of Microorganisms (GCM) 10K type strain sequencing project: providing services to taxonomists for standard genome sequencing and annotation.</title>
        <authorList>
            <consortium name="The Broad Institute Genomics Platform"/>
            <consortium name="The Broad Institute Genome Sequencing Center for Infectious Disease"/>
            <person name="Wu L."/>
            <person name="Ma J."/>
        </authorList>
    </citation>
    <scope>NUCLEOTIDE SEQUENCE [LARGE SCALE GENOMIC DNA]</scope>
    <source>
        <strain evidence="8 9">JCM 15900</strain>
    </source>
</reference>
<keyword evidence="5 6" id="KW-0460">Magnesium</keyword>
<dbReference type="Gene3D" id="3.40.50.1010">
    <property type="entry name" value="5'-nuclease"/>
    <property type="match status" value="1"/>
</dbReference>
<evidence type="ECO:0000313" key="8">
    <source>
        <dbReference type="EMBL" id="GAA2092078.1"/>
    </source>
</evidence>
<evidence type="ECO:0000256" key="4">
    <source>
        <dbReference type="ARBA" id="ARBA00022801"/>
    </source>
</evidence>
<comment type="caution">
    <text evidence="8">The sequence shown here is derived from an EMBL/GenBank/DDBJ whole genome shotgun (WGS) entry which is preliminary data.</text>
</comment>
<keyword evidence="3 6" id="KW-0479">Metal-binding</keyword>
<dbReference type="InterPro" id="IPR022907">
    <property type="entry name" value="VapC_family"/>
</dbReference>
<dbReference type="RefSeq" id="WP_291791311.1">
    <property type="nucleotide sequence ID" value="NZ_BAAAPZ010000003.1"/>
</dbReference>
<gene>
    <name evidence="6" type="primary">vapC</name>
    <name evidence="8" type="ORF">GCM10009823_09580</name>
</gene>
<evidence type="ECO:0000256" key="5">
    <source>
        <dbReference type="ARBA" id="ARBA00022842"/>
    </source>
</evidence>
<evidence type="ECO:0000256" key="1">
    <source>
        <dbReference type="ARBA" id="ARBA00022649"/>
    </source>
</evidence>
<dbReference type="EMBL" id="BAAAPZ010000003">
    <property type="protein sequence ID" value="GAA2092078.1"/>
    <property type="molecule type" value="Genomic_DNA"/>
</dbReference>
<dbReference type="InterPro" id="IPR002716">
    <property type="entry name" value="PIN_dom"/>
</dbReference>
<keyword evidence="1 6" id="KW-1277">Toxin-antitoxin system</keyword>
<dbReference type="InterPro" id="IPR029060">
    <property type="entry name" value="PIN-like_dom_sf"/>
</dbReference>
<evidence type="ECO:0000259" key="7">
    <source>
        <dbReference type="Pfam" id="PF01850"/>
    </source>
</evidence>
<keyword evidence="6" id="KW-0800">Toxin</keyword>
<keyword evidence="2 6" id="KW-0540">Nuclease</keyword>
<keyword evidence="4 6" id="KW-0378">Hydrolase</keyword>
<comment type="function">
    <text evidence="6">Toxic component of a toxin-antitoxin (TA) system. An RNase.</text>
</comment>
<evidence type="ECO:0000313" key="9">
    <source>
        <dbReference type="Proteomes" id="UP001500984"/>
    </source>
</evidence>
<evidence type="ECO:0000256" key="6">
    <source>
        <dbReference type="HAMAP-Rule" id="MF_00265"/>
    </source>
</evidence>
<feature type="binding site" evidence="6">
    <location>
        <position position="100"/>
    </location>
    <ligand>
        <name>Mg(2+)</name>
        <dbReference type="ChEBI" id="CHEBI:18420"/>
    </ligand>
</feature>
<feature type="binding site" evidence="6">
    <location>
        <position position="8"/>
    </location>
    <ligand>
        <name>Mg(2+)</name>
        <dbReference type="ChEBI" id="CHEBI:18420"/>
    </ligand>
</feature>
<proteinExistence type="inferred from homology"/>
<dbReference type="EC" id="3.1.-.-" evidence="6"/>
<dbReference type="HAMAP" id="MF_00265">
    <property type="entry name" value="VapC_Nob1"/>
    <property type="match status" value="1"/>
</dbReference>
<evidence type="ECO:0000256" key="2">
    <source>
        <dbReference type="ARBA" id="ARBA00022722"/>
    </source>
</evidence>
<sequence>MSVRTAFDADVLIYAASKGHPLGSRVRRLFAAEAGAAAAGIGSVLLLTETLAKPMRDNPDSAEVRVLLGLLGRLTLLPCDAATARLALTLSIAYGLRGADAAHLATAVAGGADRFLTNNRKDFSRDIREIDIVYPEDLPEAV</sequence>
<organism evidence="8 9">
    <name type="scientific">Brevibacterium salitolerans</name>
    <dbReference type="NCBI Taxonomy" id="1403566"/>
    <lineage>
        <taxon>Bacteria</taxon>
        <taxon>Bacillati</taxon>
        <taxon>Actinomycetota</taxon>
        <taxon>Actinomycetes</taxon>
        <taxon>Micrococcales</taxon>
        <taxon>Brevibacteriaceae</taxon>
        <taxon>Brevibacterium</taxon>
    </lineage>
</organism>
<comment type="similarity">
    <text evidence="6">Belongs to the PINc/VapC protein family.</text>
</comment>